<dbReference type="PROSITE" id="PS51459">
    <property type="entry name" value="FIDO"/>
    <property type="match status" value="1"/>
</dbReference>
<comment type="catalytic activity">
    <reaction evidence="6">
        <text>L-threonyl-[protein] + ATP = 3-O-(5'-adenylyl)-L-threonyl-[protein] + diphosphate</text>
        <dbReference type="Rhea" id="RHEA:54292"/>
        <dbReference type="Rhea" id="RHEA-COMP:11060"/>
        <dbReference type="Rhea" id="RHEA-COMP:13847"/>
        <dbReference type="ChEBI" id="CHEBI:30013"/>
        <dbReference type="ChEBI" id="CHEBI:30616"/>
        <dbReference type="ChEBI" id="CHEBI:33019"/>
        <dbReference type="ChEBI" id="CHEBI:138113"/>
        <dbReference type="EC" id="2.7.7.108"/>
    </reaction>
</comment>
<name>A0ABU8MML5_9PSEU</name>
<sequence length="189" mass="20750">MTRDPYVDPASGVLRNRLGIDDQAALDEAEADYTAVRAALIGHLPGEYDLAHLRAFHARVFGDVYPWAGELRTVGIDKGVPFCPPEHLESFAHDVFRRLAAAGYLRGRGRGEFLDGLTDLVGNLNALHPFREGNGRTVRLFVAQLARDAGYDLRWRDMDAEENVAASRLSLAGDDGPLRTMLDGLLHVG</sequence>
<proteinExistence type="predicted"/>
<protein>
    <recommendedName>
        <fullName evidence="5">protein adenylyltransferase</fullName>
        <ecNumber evidence="5">2.7.7.108</ecNumber>
    </recommendedName>
</protein>
<evidence type="ECO:0000256" key="6">
    <source>
        <dbReference type="ARBA" id="ARBA00047939"/>
    </source>
</evidence>
<keyword evidence="10" id="KW-1185">Reference proteome</keyword>
<evidence type="ECO:0000256" key="5">
    <source>
        <dbReference type="ARBA" id="ARBA00034531"/>
    </source>
</evidence>
<gene>
    <name evidence="9" type="ORF">WCD74_12300</name>
</gene>
<reference evidence="9 10" key="1">
    <citation type="submission" date="2024-03" db="EMBL/GenBank/DDBJ databases">
        <title>Actinomycetospora sp. OC33-EN08, a novel actinomycete isolated from wild orchid (Aerides multiflora).</title>
        <authorList>
            <person name="Suriyachadkun C."/>
        </authorList>
    </citation>
    <scope>NUCLEOTIDE SEQUENCE [LARGE SCALE GENOMIC DNA]</scope>
    <source>
        <strain evidence="9 10">OC33-EN08</strain>
    </source>
</reference>
<dbReference type="PANTHER" id="PTHR39560">
    <property type="entry name" value="PROTEIN ADENYLYLTRANSFERASE FIC-RELATED"/>
    <property type="match status" value="1"/>
</dbReference>
<accession>A0ABU8MML5</accession>
<evidence type="ECO:0000256" key="3">
    <source>
        <dbReference type="ARBA" id="ARBA00022741"/>
    </source>
</evidence>
<dbReference type="PANTHER" id="PTHR39560:SF1">
    <property type="entry name" value="PROTEIN ADENYLYLTRANSFERASE FIC-RELATED"/>
    <property type="match status" value="1"/>
</dbReference>
<dbReference type="EMBL" id="JBBEGN010000005">
    <property type="protein sequence ID" value="MEJ2868546.1"/>
    <property type="molecule type" value="Genomic_DNA"/>
</dbReference>
<keyword evidence="1" id="KW-0808">Transferase</keyword>
<evidence type="ECO:0000313" key="10">
    <source>
        <dbReference type="Proteomes" id="UP001385809"/>
    </source>
</evidence>
<dbReference type="InterPro" id="IPR036597">
    <property type="entry name" value="Fido-like_dom_sf"/>
</dbReference>
<dbReference type="Proteomes" id="UP001385809">
    <property type="component" value="Unassembled WGS sequence"/>
</dbReference>
<dbReference type="Gene3D" id="1.10.3290.10">
    <property type="entry name" value="Fido-like domain"/>
    <property type="match status" value="1"/>
</dbReference>
<keyword evidence="2" id="KW-0548">Nucleotidyltransferase</keyword>
<dbReference type="RefSeq" id="WP_337695131.1">
    <property type="nucleotide sequence ID" value="NZ_JBBEGN010000005.1"/>
</dbReference>
<evidence type="ECO:0000256" key="7">
    <source>
        <dbReference type="ARBA" id="ARBA00048696"/>
    </source>
</evidence>
<feature type="domain" description="Fido" evidence="8">
    <location>
        <begin position="48"/>
        <end position="187"/>
    </location>
</feature>
<keyword evidence="4" id="KW-0067">ATP-binding</keyword>
<dbReference type="InterPro" id="IPR003812">
    <property type="entry name" value="Fido"/>
</dbReference>
<dbReference type="Pfam" id="PF02661">
    <property type="entry name" value="Fic"/>
    <property type="match status" value="1"/>
</dbReference>
<evidence type="ECO:0000256" key="4">
    <source>
        <dbReference type="ARBA" id="ARBA00022840"/>
    </source>
</evidence>
<dbReference type="EC" id="2.7.7.108" evidence="5"/>
<evidence type="ECO:0000313" key="9">
    <source>
        <dbReference type="EMBL" id="MEJ2868546.1"/>
    </source>
</evidence>
<organism evidence="9 10">
    <name type="scientific">Actinomycetospora aurantiaca</name>
    <dbReference type="NCBI Taxonomy" id="3129233"/>
    <lineage>
        <taxon>Bacteria</taxon>
        <taxon>Bacillati</taxon>
        <taxon>Actinomycetota</taxon>
        <taxon>Actinomycetes</taxon>
        <taxon>Pseudonocardiales</taxon>
        <taxon>Pseudonocardiaceae</taxon>
        <taxon>Actinomycetospora</taxon>
    </lineage>
</organism>
<comment type="caution">
    <text evidence="9">The sequence shown here is derived from an EMBL/GenBank/DDBJ whole genome shotgun (WGS) entry which is preliminary data.</text>
</comment>
<comment type="catalytic activity">
    <reaction evidence="7">
        <text>L-tyrosyl-[protein] + ATP = O-(5'-adenylyl)-L-tyrosyl-[protein] + diphosphate</text>
        <dbReference type="Rhea" id="RHEA:54288"/>
        <dbReference type="Rhea" id="RHEA-COMP:10136"/>
        <dbReference type="Rhea" id="RHEA-COMP:13846"/>
        <dbReference type="ChEBI" id="CHEBI:30616"/>
        <dbReference type="ChEBI" id="CHEBI:33019"/>
        <dbReference type="ChEBI" id="CHEBI:46858"/>
        <dbReference type="ChEBI" id="CHEBI:83624"/>
        <dbReference type="EC" id="2.7.7.108"/>
    </reaction>
</comment>
<evidence type="ECO:0000256" key="1">
    <source>
        <dbReference type="ARBA" id="ARBA00022679"/>
    </source>
</evidence>
<evidence type="ECO:0000256" key="2">
    <source>
        <dbReference type="ARBA" id="ARBA00022695"/>
    </source>
</evidence>
<dbReference type="SUPFAM" id="SSF140931">
    <property type="entry name" value="Fic-like"/>
    <property type="match status" value="1"/>
</dbReference>
<keyword evidence="3" id="KW-0547">Nucleotide-binding</keyword>
<evidence type="ECO:0000259" key="8">
    <source>
        <dbReference type="PROSITE" id="PS51459"/>
    </source>
</evidence>